<reference evidence="1 2" key="1">
    <citation type="submission" date="2019-07" db="EMBL/GenBank/DDBJ databases">
        <title>Aquicoccus porphyridii gen. nov., sp. nov., isolated from a small marine red alga, Porphyridium marinum.</title>
        <authorList>
            <person name="Liu L."/>
        </authorList>
    </citation>
    <scope>NUCLEOTIDE SEQUENCE [LARGE SCALE GENOMIC DNA]</scope>
    <source>
        <strain evidence="1 2">L1 8-17</strain>
    </source>
</reference>
<protein>
    <submittedName>
        <fullName evidence="1">UPF0280 family protein</fullName>
    </submittedName>
</protein>
<dbReference type="RefSeq" id="WP_111366188.1">
    <property type="nucleotide sequence ID" value="NZ_VINQ01000005.1"/>
</dbReference>
<name>A0A5A9ZG87_9RHOB</name>
<dbReference type="PIRSF" id="PIRSF006421">
    <property type="entry name" value="UCP006421"/>
    <property type="match status" value="1"/>
</dbReference>
<dbReference type="NCBIfam" id="NF003322">
    <property type="entry name" value="PRK04334.1-2"/>
    <property type="match status" value="1"/>
</dbReference>
<dbReference type="EMBL" id="VINQ01000005">
    <property type="protein sequence ID" value="KAA0916278.1"/>
    <property type="molecule type" value="Genomic_DNA"/>
</dbReference>
<keyword evidence="2" id="KW-1185">Reference proteome</keyword>
<sequence length="281" mass="28835">MSFTRAILPGERLHLQHGPIDLIIGCDGDRARGFDAACAAFEGVLERLVDELDLLRRDGWGATRPPGVVAGPVAQRMVRAVARHVGFVTPMAAVAGSVADHVLAGMCMRADLRRAYVNNGGDIAIWLEAGERFRVAMAGSGGQIGIGGGDGIGGIATSGRGGRSLSRGIADAVTVLAADAAAADVAATLIANAVDLPGHGAIRREPANEVRPDSDLGAREVVVAVGALDKGDVEQALARGAALAEEMRDKGLIRGAALALRGEIRIAGAEQFIEAEEATDA</sequence>
<evidence type="ECO:0000313" key="1">
    <source>
        <dbReference type="EMBL" id="KAA0916278.1"/>
    </source>
</evidence>
<comment type="caution">
    <text evidence="1">The sequence shown here is derived from an EMBL/GenBank/DDBJ whole genome shotgun (WGS) entry which is preliminary data.</text>
</comment>
<evidence type="ECO:0000313" key="2">
    <source>
        <dbReference type="Proteomes" id="UP000325291"/>
    </source>
</evidence>
<proteinExistence type="predicted"/>
<dbReference type="Gene3D" id="3.10.520.10">
    <property type="entry name" value="ApbE-like domains"/>
    <property type="match status" value="1"/>
</dbReference>
<dbReference type="InterPro" id="IPR007183">
    <property type="entry name" value="UPF0280"/>
</dbReference>
<accession>A0A5A9ZG87</accession>
<dbReference type="AlphaFoldDB" id="A0A5A9ZG87"/>
<dbReference type="Proteomes" id="UP000325291">
    <property type="component" value="Unassembled WGS sequence"/>
</dbReference>
<dbReference type="SUPFAM" id="SSF143631">
    <property type="entry name" value="ApbE-like"/>
    <property type="match status" value="1"/>
</dbReference>
<dbReference type="InterPro" id="IPR003374">
    <property type="entry name" value="ApbE-like_sf"/>
</dbReference>
<gene>
    <name evidence="1" type="ORF">FLO80_09175</name>
</gene>
<organism evidence="1 2">
    <name type="scientific">Aquicoccus porphyridii</name>
    <dbReference type="NCBI Taxonomy" id="1852029"/>
    <lineage>
        <taxon>Bacteria</taxon>
        <taxon>Pseudomonadati</taxon>
        <taxon>Pseudomonadota</taxon>
        <taxon>Alphaproteobacteria</taxon>
        <taxon>Rhodobacterales</taxon>
        <taxon>Paracoccaceae</taxon>
        <taxon>Aquicoccus</taxon>
    </lineage>
</organism>